<organism evidence="1 2">
    <name type="scientific">Muriicola jejuensis</name>
    <dbReference type="NCBI Taxonomy" id="504488"/>
    <lineage>
        <taxon>Bacteria</taxon>
        <taxon>Pseudomonadati</taxon>
        <taxon>Bacteroidota</taxon>
        <taxon>Flavobacteriia</taxon>
        <taxon>Flavobacteriales</taxon>
        <taxon>Flavobacteriaceae</taxon>
        <taxon>Muriicola</taxon>
    </lineage>
</organism>
<dbReference type="AlphaFoldDB" id="A0A6P0UH09"/>
<dbReference type="Proteomes" id="UP000468443">
    <property type="component" value="Unassembled WGS sequence"/>
</dbReference>
<sequence length="205" mass="23684">MSKPILGGIYRRSFFNELTERVEYAKTQRIVGFDEHEIFYDAQWSDLSWTFSGNFNRKAYFYRMSVKTFLSNAEQIGFQEITNEEFKHFRPDLPLRFARLKQITWSDLAEKGLNTLSPEFLKTTLPIPEIIIVPSGPKGGLKSGIKVSGKENLNFQFILETTLNSMDNPENYSPSGIGYFRLGWDKRIPSYYIGGYIDKAGFLID</sequence>
<protein>
    <submittedName>
        <fullName evidence="1">Uncharacterized protein</fullName>
    </submittedName>
</protein>
<evidence type="ECO:0000313" key="1">
    <source>
        <dbReference type="EMBL" id="NER11750.1"/>
    </source>
</evidence>
<keyword evidence="2" id="KW-1185">Reference proteome</keyword>
<evidence type="ECO:0000313" key="2">
    <source>
        <dbReference type="Proteomes" id="UP000468443"/>
    </source>
</evidence>
<accession>A0A6P0UH09</accession>
<dbReference type="RefSeq" id="WP_163694206.1">
    <property type="nucleotide sequence ID" value="NZ_FXTW01000016.1"/>
</dbReference>
<dbReference type="EMBL" id="JAABOP010000007">
    <property type="protein sequence ID" value="NER11750.1"/>
    <property type="molecule type" value="Genomic_DNA"/>
</dbReference>
<name>A0A6P0UH09_9FLAO</name>
<proteinExistence type="predicted"/>
<reference evidence="1 2" key="1">
    <citation type="submission" date="2020-01" db="EMBL/GenBank/DDBJ databases">
        <title>Muriicola jejuensis KCTC 22299.</title>
        <authorList>
            <person name="Wang G."/>
        </authorList>
    </citation>
    <scope>NUCLEOTIDE SEQUENCE [LARGE SCALE GENOMIC DNA]</scope>
    <source>
        <strain evidence="1 2">KCTC 22299</strain>
    </source>
</reference>
<gene>
    <name evidence="1" type="ORF">GWK09_14560</name>
</gene>
<comment type="caution">
    <text evidence="1">The sequence shown here is derived from an EMBL/GenBank/DDBJ whole genome shotgun (WGS) entry which is preliminary data.</text>
</comment>